<protein>
    <submittedName>
        <fullName evidence="2">DUF4367 domain-containing protein</fullName>
    </submittedName>
</protein>
<gene>
    <name evidence="2" type="ORF">BBD41_22600</name>
</gene>
<keyword evidence="1" id="KW-0472">Membrane</keyword>
<name>A0A1B2E590_9BACL</name>
<accession>A0A1B2E590</accession>
<dbReference type="KEGG" id="pib:BBD41_22600"/>
<reference evidence="2" key="1">
    <citation type="submission" date="2016-08" db="EMBL/GenBank/DDBJ databases">
        <title>Complete Genome Seqeunce of Paenibacillus sp. nov. IHBB 9852 from high altitute lake of Indian trans-Himalayas.</title>
        <authorList>
            <person name="Kiran S."/>
            <person name="Swarnkar M.K."/>
            <person name="Rana A."/>
            <person name="Tewari R."/>
            <person name="Gulati A."/>
        </authorList>
    </citation>
    <scope>NUCLEOTIDE SEQUENCE [LARGE SCALE GENOMIC DNA]</scope>
    <source>
        <strain evidence="2">IHBB 9852</strain>
    </source>
</reference>
<evidence type="ECO:0000256" key="1">
    <source>
        <dbReference type="SAM" id="Phobius"/>
    </source>
</evidence>
<sequence length="335" mass="37837">MRKAKATLQDETIKGLLVRREPEPIDVRLNVMDRVREIHERRSGKNKARHRTGAVVTITCLVLVLTSLTGYAASRYVQILNSKGGVVVQTKEIREDKYTPHAKTYMKMRSAYKEDVLKQLKPGELAAYYVHDETLNAYDTGNRVQTVYQPIVYKTYVELKKQLENTAGPLVPEPQYLPKGYTFAAGKLFPSITEGEASLDHLKKLEPEFIRMAESSSSDTKLFIKKLSWNKAGSANVSYTNGEDTIYITAFVRKKHPSSVVTRNPKGVSVEKLTAGGQEMVYMEASTAASVDEVYYKHKLEWLDEEDEVFYSVFDNQGSTLSKSEMIRIAASMVQ</sequence>
<organism evidence="2">
    <name type="scientific">Paenibacillus ihbetae</name>
    <dbReference type="NCBI Taxonomy" id="1870820"/>
    <lineage>
        <taxon>Bacteria</taxon>
        <taxon>Bacillati</taxon>
        <taxon>Bacillota</taxon>
        <taxon>Bacilli</taxon>
        <taxon>Bacillales</taxon>
        <taxon>Paenibacillaceae</taxon>
        <taxon>Paenibacillus</taxon>
    </lineage>
</organism>
<evidence type="ECO:0000313" key="2">
    <source>
        <dbReference type="EMBL" id="ANY75136.1"/>
    </source>
</evidence>
<dbReference type="AlphaFoldDB" id="A0A1B2E590"/>
<keyword evidence="1" id="KW-1133">Transmembrane helix</keyword>
<proteinExistence type="predicted"/>
<dbReference type="RefSeq" id="WP_099478802.1">
    <property type="nucleotide sequence ID" value="NZ_CP016809.1"/>
</dbReference>
<feature type="transmembrane region" description="Helical" evidence="1">
    <location>
        <begin position="52"/>
        <end position="73"/>
    </location>
</feature>
<keyword evidence="1" id="KW-0812">Transmembrane</keyword>
<dbReference type="EMBL" id="CP016809">
    <property type="protein sequence ID" value="ANY75136.1"/>
    <property type="molecule type" value="Genomic_DNA"/>
</dbReference>